<dbReference type="Proteomes" id="UP000287224">
    <property type="component" value="Unassembled WGS sequence"/>
</dbReference>
<dbReference type="EMBL" id="BIFQ01000001">
    <property type="protein sequence ID" value="GCE05085.1"/>
    <property type="molecule type" value="Genomic_DNA"/>
</dbReference>
<comment type="caution">
    <text evidence="1">The sequence shown here is derived from an EMBL/GenBank/DDBJ whole genome shotgun (WGS) entry which is preliminary data.</text>
</comment>
<name>A0A401ZE04_9CHLR</name>
<keyword evidence="2" id="KW-1185">Reference proteome</keyword>
<evidence type="ECO:0000313" key="1">
    <source>
        <dbReference type="EMBL" id="GCE05085.1"/>
    </source>
</evidence>
<accession>A0A401ZE04</accession>
<proteinExistence type="predicted"/>
<dbReference type="AlphaFoldDB" id="A0A401ZE04"/>
<protein>
    <submittedName>
        <fullName evidence="1">Uncharacterized protein</fullName>
    </submittedName>
</protein>
<sequence length="71" mass="7404">MCATLKYGYGVGRDGSHEKRCRGGTGVPSLALAAQSTLRGRFVFGKGDDVSDVLSCGGAFSVCNILNDTLF</sequence>
<evidence type="ECO:0000313" key="2">
    <source>
        <dbReference type="Proteomes" id="UP000287224"/>
    </source>
</evidence>
<reference evidence="2" key="1">
    <citation type="submission" date="2018-12" db="EMBL/GenBank/DDBJ databases">
        <title>Tengunoibacter tsumagoiensis gen. nov., sp. nov., Dictyobacter kobayashii sp. nov., D. alpinus sp. nov., and D. joshuensis sp. nov. and description of Dictyobacteraceae fam. nov. within the order Ktedonobacterales isolated from Tengu-no-mugimeshi.</title>
        <authorList>
            <person name="Wang C.M."/>
            <person name="Zheng Y."/>
            <person name="Sakai Y."/>
            <person name="Toyoda A."/>
            <person name="Minakuchi Y."/>
            <person name="Abe K."/>
            <person name="Yokota A."/>
            <person name="Yabe S."/>
        </authorList>
    </citation>
    <scope>NUCLEOTIDE SEQUENCE [LARGE SCALE GENOMIC DNA]</scope>
    <source>
        <strain evidence="2">S-27</strain>
    </source>
</reference>
<gene>
    <name evidence="1" type="ORF">KDAU_24140</name>
</gene>
<organism evidence="1 2">
    <name type="scientific">Dictyobacter aurantiacus</name>
    <dbReference type="NCBI Taxonomy" id="1936993"/>
    <lineage>
        <taxon>Bacteria</taxon>
        <taxon>Bacillati</taxon>
        <taxon>Chloroflexota</taxon>
        <taxon>Ktedonobacteria</taxon>
        <taxon>Ktedonobacterales</taxon>
        <taxon>Dictyobacteraceae</taxon>
        <taxon>Dictyobacter</taxon>
    </lineage>
</organism>